<organism evidence="6 7">
    <name type="scientific">Camelina sativa</name>
    <name type="common">False flax</name>
    <name type="synonym">Myagrum sativum</name>
    <dbReference type="NCBI Taxonomy" id="90675"/>
    <lineage>
        <taxon>Eukaryota</taxon>
        <taxon>Viridiplantae</taxon>
        <taxon>Streptophyta</taxon>
        <taxon>Embryophyta</taxon>
        <taxon>Tracheophyta</taxon>
        <taxon>Spermatophyta</taxon>
        <taxon>Magnoliopsida</taxon>
        <taxon>eudicotyledons</taxon>
        <taxon>Gunneridae</taxon>
        <taxon>Pentapetalae</taxon>
        <taxon>rosids</taxon>
        <taxon>malvids</taxon>
        <taxon>Brassicales</taxon>
        <taxon>Brassicaceae</taxon>
        <taxon>Camelineae</taxon>
        <taxon>Camelina</taxon>
    </lineage>
</organism>
<keyword evidence="3" id="KW-0862">Zinc</keyword>
<keyword evidence="1" id="KW-0479">Metal-binding</keyword>
<name>A0ABM1QD97_CAMSA</name>
<dbReference type="SUPFAM" id="SSF57850">
    <property type="entry name" value="RING/U-box"/>
    <property type="match status" value="1"/>
</dbReference>
<dbReference type="InterPro" id="IPR002156">
    <property type="entry name" value="RNaseH_domain"/>
</dbReference>
<dbReference type="InterPro" id="IPR036397">
    <property type="entry name" value="RNaseH_sf"/>
</dbReference>
<reference evidence="6" key="1">
    <citation type="journal article" date="2014" name="Nat. Commun.">
        <title>The emerging biofuel crop Camelina sativa retains a highly undifferentiated hexaploid genome structure.</title>
        <authorList>
            <person name="Kagale S."/>
            <person name="Koh C."/>
            <person name="Nixon J."/>
            <person name="Bollina V."/>
            <person name="Clarke W.E."/>
            <person name="Tuteja R."/>
            <person name="Spillane C."/>
            <person name="Robinson S.J."/>
            <person name="Links M.G."/>
            <person name="Clarke C."/>
            <person name="Higgins E.E."/>
            <person name="Huebert T."/>
            <person name="Sharpe A.G."/>
            <person name="Parkin I.A."/>
        </authorList>
    </citation>
    <scope>NUCLEOTIDE SEQUENCE [LARGE SCALE GENOMIC DNA]</scope>
    <source>
        <strain evidence="6">cv. DH55</strain>
    </source>
</reference>
<protein>
    <submittedName>
        <fullName evidence="7">Uncharacterized protein LOC104708412 isoform X1</fullName>
    </submittedName>
</protein>
<dbReference type="GeneID" id="104708412"/>
<evidence type="ECO:0000313" key="6">
    <source>
        <dbReference type="Proteomes" id="UP000694864"/>
    </source>
</evidence>
<dbReference type="InterPro" id="IPR001841">
    <property type="entry name" value="Znf_RING"/>
</dbReference>
<dbReference type="InterPro" id="IPR013083">
    <property type="entry name" value="Znf_RING/FYVE/PHD"/>
</dbReference>
<evidence type="ECO:0000256" key="3">
    <source>
        <dbReference type="ARBA" id="ARBA00022833"/>
    </source>
</evidence>
<dbReference type="PROSITE" id="PS50089">
    <property type="entry name" value="ZF_RING_2"/>
    <property type="match status" value="1"/>
</dbReference>
<accession>A0ABM1QD97</accession>
<dbReference type="InterPro" id="IPR017907">
    <property type="entry name" value="Znf_RING_CS"/>
</dbReference>
<dbReference type="Gene3D" id="3.30.420.10">
    <property type="entry name" value="Ribonuclease H-like superfamily/Ribonuclease H"/>
    <property type="match status" value="1"/>
</dbReference>
<evidence type="ECO:0000256" key="2">
    <source>
        <dbReference type="ARBA" id="ARBA00022771"/>
    </source>
</evidence>
<dbReference type="RefSeq" id="XP_019084735.1">
    <property type="nucleotide sequence ID" value="XM_019229190.1"/>
</dbReference>
<evidence type="ECO:0000256" key="4">
    <source>
        <dbReference type="PROSITE-ProRule" id="PRU00175"/>
    </source>
</evidence>
<evidence type="ECO:0000256" key="1">
    <source>
        <dbReference type="ARBA" id="ARBA00022723"/>
    </source>
</evidence>
<evidence type="ECO:0000259" key="5">
    <source>
        <dbReference type="PROSITE" id="PS50089"/>
    </source>
</evidence>
<dbReference type="SUPFAM" id="SSF53098">
    <property type="entry name" value="Ribonuclease H-like"/>
    <property type="match status" value="1"/>
</dbReference>
<gene>
    <name evidence="7" type="primary">LOC104708412</name>
</gene>
<proteinExistence type="predicted"/>
<sequence length="239" mass="26529">MKSDRRTLIPIFRSDQFGKPYTMCETSYRLYCKGLVSEEVVKDETRQIGGFGVAICDPEDNRLYEMKKALGDEESTHQQVAELAAVVHGLKWALELDLARVTFFCDDSNILQYVTGKAEPNESSVATLVKEVALLQSRFSSCEALPASVTVSSGGITFVLEHARAAIASQIRWREGHVYMETCPICCEDVSCDNKFEVPGCFHRFCVACIKRQVDEALDWHKPVKCPSLGCNLVGSCAA</sequence>
<dbReference type="InterPro" id="IPR012337">
    <property type="entry name" value="RNaseH-like_sf"/>
</dbReference>
<dbReference type="Proteomes" id="UP000694864">
    <property type="component" value="Chromosome 8"/>
</dbReference>
<keyword evidence="2 4" id="KW-0863">Zinc-finger</keyword>
<dbReference type="Pfam" id="PF13456">
    <property type="entry name" value="RVT_3"/>
    <property type="match status" value="1"/>
</dbReference>
<feature type="domain" description="RING-type" evidence="5">
    <location>
        <begin position="183"/>
        <end position="227"/>
    </location>
</feature>
<dbReference type="Gene3D" id="3.30.40.10">
    <property type="entry name" value="Zinc/RING finger domain, C3HC4 (zinc finger)"/>
    <property type="match status" value="1"/>
</dbReference>
<dbReference type="PROSITE" id="PS00518">
    <property type="entry name" value="ZF_RING_1"/>
    <property type="match status" value="1"/>
</dbReference>
<reference evidence="7" key="2">
    <citation type="submission" date="2025-08" db="UniProtKB">
        <authorList>
            <consortium name="RefSeq"/>
        </authorList>
    </citation>
    <scope>IDENTIFICATION</scope>
    <source>
        <tissue evidence="7">Leaf</tissue>
    </source>
</reference>
<evidence type="ECO:0000313" key="7">
    <source>
        <dbReference type="RefSeq" id="XP_019084735.1"/>
    </source>
</evidence>
<keyword evidence="6" id="KW-1185">Reference proteome</keyword>